<evidence type="ECO:0000313" key="6">
    <source>
        <dbReference type="Proteomes" id="UP001438707"/>
    </source>
</evidence>
<dbReference type="InterPro" id="IPR006968">
    <property type="entry name" value="RUS_fam"/>
</dbReference>
<sequence length="538" mass="58854">MACSPRRRTGTGLQHPGLLLLAQAEPCISRQQLHAQPLLKLISMLQIGVPGPWQQWRSSRQRKSKHYRQSSSSSRGGGVLAEEVSLGRLRRYRVDAEDRNLLVIEDSQVRKRDKMGRFLGRILLPQGYPHTVAPNYLQYTRMRGLQYFFGGAIGVFSTRSLLSALGVTGRSKGSGGEAAAAINWVLKDGAGRLGKFLFGRWGQQLDCELKQFRLAGSGLMEVGAAMELSTIALPHAFLPLSCIANLAKNLAGVAASSTRAPIHRTLALQNNLADVTAKSESVANLADIAGTFLGIALCRMNAPLVPTFCILSAGYLYASRQEINAVVFSYLNRARLAYSAGVFLRTGTVPGVLECNKREPLLPWSQARISLGCSVEEAFAGPQELAAAQISLRKNGFAVWYRPEQSRVLVILRQGVDQQQILQGAFSAHVFLHMLKETDQPGMNDGQRSSSAPTQQPQSGLAHLMGRNRRAVNAEAQMQRQRAALKEVTAAGDPTSMVQLAYAAAEDLYPKFLRQAEQQGWQLEATMLNTKDVRLCMA</sequence>
<dbReference type="InterPro" id="IPR055412">
    <property type="entry name" value="UVB_sens_C"/>
</dbReference>
<accession>A0AAW1SFS5</accession>
<dbReference type="EMBL" id="JALJOS010000001">
    <property type="protein sequence ID" value="KAK9844397.1"/>
    <property type="molecule type" value="Genomic_DNA"/>
</dbReference>
<comment type="similarity">
    <text evidence="1">Belongs to the RUS1 family.</text>
</comment>
<name>A0AAW1SFS5_9CHLO</name>
<feature type="compositionally biased region" description="Basic residues" evidence="2">
    <location>
        <begin position="59"/>
        <end position="68"/>
    </location>
</feature>
<dbReference type="Proteomes" id="UP001438707">
    <property type="component" value="Unassembled WGS sequence"/>
</dbReference>
<comment type="caution">
    <text evidence="5">The sequence shown here is derived from an EMBL/GenBank/DDBJ whole genome shotgun (WGS) entry which is preliminary data.</text>
</comment>
<dbReference type="AlphaFoldDB" id="A0AAW1SFS5"/>
<feature type="region of interest" description="Disordered" evidence="2">
    <location>
        <begin position="58"/>
        <end position="78"/>
    </location>
</feature>
<dbReference type="PANTHER" id="PTHR12770:SF20">
    <property type="entry name" value="PROTEIN ROOT UVB SENSITIVE 6"/>
    <property type="match status" value="1"/>
</dbReference>
<dbReference type="PANTHER" id="PTHR12770">
    <property type="entry name" value="RUS1 FAMILY PROTEIN C16ORF58"/>
    <property type="match status" value="1"/>
</dbReference>
<dbReference type="InterPro" id="IPR054549">
    <property type="entry name" value="UVB_sens_RUS_dom"/>
</dbReference>
<feature type="domain" description="Root UVB sensitive protein C-terminal" evidence="4">
    <location>
        <begin position="474"/>
        <end position="532"/>
    </location>
</feature>
<evidence type="ECO:0000256" key="2">
    <source>
        <dbReference type="SAM" id="MobiDB-lite"/>
    </source>
</evidence>
<organism evidence="5 6">
    <name type="scientific">Apatococcus lobatus</name>
    <dbReference type="NCBI Taxonomy" id="904363"/>
    <lineage>
        <taxon>Eukaryota</taxon>
        <taxon>Viridiplantae</taxon>
        <taxon>Chlorophyta</taxon>
        <taxon>core chlorophytes</taxon>
        <taxon>Trebouxiophyceae</taxon>
        <taxon>Chlorellales</taxon>
        <taxon>Chlorellaceae</taxon>
        <taxon>Apatococcus</taxon>
    </lineage>
</organism>
<evidence type="ECO:0000259" key="4">
    <source>
        <dbReference type="Pfam" id="PF24160"/>
    </source>
</evidence>
<gene>
    <name evidence="5" type="ORF">WJX74_001967</name>
</gene>
<feature type="region of interest" description="Disordered" evidence="2">
    <location>
        <begin position="439"/>
        <end position="460"/>
    </location>
</feature>
<proteinExistence type="inferred from homology"/>
<feature type="compositionally biased region" description="Polar residues" evidence="2">
    <location>
        <begin position="446"/>
        <end position="459"/>
    </location>
</feature>
<evidence type="ECO:0000256" key="1">
    <source>
        <dbReference type="ARBA" id="ARBA00007558"/>
    </source>
</evidence>
<evidence type="ECO:0000259" key="3">
    <source>
        <dbReference type="Pfam" id="PF04884"/>
    </source>
</evidence>
<feature type="domain" description="Root UVB sensitive protein C-terminal" evidence="4">
    <location>
        <begin position="351"/>
        <end position="455"/>
    </location>
</feature>
<evidence type="ECO:0000313" key="5">
    <source>
        <dbReference type="EMBL" id="KAK9844397.1"/>
    </source>
</evidence>
<protein>
    <submittedName>
        <fullName evidence="5">Uncharacterized protein</fullName>
    </submittedName>
</protein>
<dbReference type="Pfam" id="PF04884">
    <property type="entry name" value="UVB_sens_prot"/>
    <property type="match status" value="1"/>
</dbReference>
<reference evidence="5 6" key="1">
    <citation type="journal article" date="2024" name="Nat. Commun.">
        <title>Phylogenomics reveals the evolutionary origins of lichenization in chlorophyte algae.</title>
        <authorList>
            <person name="Puginier C."/>
            <person name="Libourel C."/>
            <person name="Otte J."/>
            <person name="Skaloud P."/>
            <person name="Haon M."/>
            <person name="Grisel S."/>
            <person name="Petersen M."/>
            <person name="Berrin J.G."/>
            <person name="Delaux P.M."/>
            <person name="Dal Grande F."/>
            <person name="Keller J."/>
        </authorList>
    </citation>
    <scope>NUCLEOTIDE SEQUENCE [LARGE SCALE GENOMIC DNA]</scope>
    <source>
        <strain evidence="5 6">SAG 2145</strain>
    </source>
</reference>
<feature type="domain" description="Protein root UVB sensitive/RUS" evidence="3">
    <location>
        <begin position="111"/>
        <end position="346"/>
    </location>
</feature>
<dbReference type="Pfam" id="PF24160">
    <property type="entry name" value="UVB_sens_C"/>
    <property type="match status" value="2"/>
</dbReference>
<keyword evidence="6" id="KW-1185">Reference proteome</keyword>